<dbReference type="InterPro" id="IPR011527">
    <property type="entry name" value="ABC1_TM_dom"/>
</dbReference>
<evidence type="ECO:0000313" key="9">
    <source>
        <dbReference type="Proteomes" id="UP000255113"/>
    </source>
</evidence>
<evidence type="ECO:0000256" key="2">
    <source>
        <dbReference type="ARBA" id="ARBA00022692"/>
    </source>
</evidence>
<dbReference type="PROSITE" id="PS50929">
    <property type="entry name" value="ABC_TM1F"/>
    <property type="match status" value="1"/>
</dbReference>
<dbReference type="InterPro" id="IPR036640">
    <property type="entry name" value="ABC1_TM_sf"/>
</dbReference>
<dbReference type="Pfam" id="PF00664">
    <property type="entry name" value="ABC_membrane"/>
    <property type="match status" value="1"/>
</dbReference>
<feature type="transmembrane region" description="Helical" evidence="5">
    <location>
        <begin position="12"/>
        <end position="30"/>
    </location>
</feature>
<evidence type="ECO:0000256" key="3">
    <source>
        <dbReference type="ARBA" id="ARBA00022989"/>
    </source>
</evidence>
<dbReference type="SUPFAM" id="SSF90123">
    <property type="entry name" value="ABC transporter transmembrane region"/>
    <property type="match status" value="1"/>
</dbReference>
<dbReference type="GO" id="GO:0005886">
    <property type="term" value="C:plasma membrane"/>
    <property type="evidence" value="ECO:0007669"/>
    <property type="project" value="UniProtKB-SubCell"/>
</dbReference>
<evidence type="ECO:0000313" key="7">
    <source>
        <dbReference type="EMBL" id="SUB26617.1"/>
    </source>
</evidence>
<name>A0A379AWB2_AVIGA</name>
<dbReference type="EMBL" id="SNXJ01000001">
    <property type="protein sequence ID" value="TDP30118.1"/>
    <property type="molecule type" value="Genomic_DNA"/>
</dbReference>
<comment type="subcellular location">
    <subcellularLocation>
        <location evidence="1">Cell membrane</location>
        <topology evidence="1">Multi-pass membrane protein</topology>
    </subcellularLocation>
</comment>
<evidence type="ECO:0000259" key="6">
    <source>
        <dbReference type="PROSITE" id="PS50929"/>
    </source>
</evidence>
<dbReference type="Proteomes" id="UP000294683">
    <property type="component" value="Unassembled WGS sequence"/>
</dbReference>
<protein>
    <submittedName>
        <fullName evidence="8">ABC transporter transmembrane protein</fullName>
    </submittedName>
    <submittedName>
        <fullName evidence="7">RTX-I toxin determinant B</fullName>
    </submittedName>
</protein>
<keyword evidence="4 5" id="KW-0472">Membrane</keyword>
<dbReference type="RefSeq" id="WP_243397651.1">
    <property type="nucleotide sequence ID" value="NZ_PQVJ01000008.1"/>
</dbReference>
<feature type="transmembrane region" description="Helical" evidence="5">
    <location>
        <begin position="91"/>
        <end position="111"/>
    </location>
</feature>
<evidence type="ECO:0000313" key="8">
    <source>
        <dbReference type="EMBL" id="TDP30118.1"/>
    </source>
</evidence>
<reference evidence="8 10" key="2">
    <citation type="submission" date="2019-03" db="EMBL/GenBank/DDBJ databases">
        <title>Genomic Encyclopedia of Type Strains, Phase IV (KMG-IV): sequencing the most valuable type-strain genomes for metagenomic binning, comparative biology and taxonomic classification.</title>
        <authorList>
            <person name="Goeker M."/>
        </authorList>
    </citation>
    <scope>NUCLEOTIDE SEQUENCE [LARGE SCALE GENOMIC DNA]</scope>
    <source>
        <strain evidence="8 10">DSM 17481</strain>
    </source>
</reference>
<proteinExistence type="predicted"/>
<keyword evidence="2 5" id="KW-0812">Transmembrane</keyword>
<dbReference type="Proteomes" id="UP000255113">
    <property type="component" value="Unassembled WGS sequence"/>
</dbReference>
<evidence type="ECO:0000256" key="5">
    <source>
        <dbReference type="SAM" id="Phobius"/>
    </source>
</evidence>
<accession>A0A379AWB2</accession>
<feature type="transmembrane region" description="Helical" evidence="5">
    <location>
        <begin position="117"/>
        <end position="137"/>
    </location>
</feature>
<gene>
    <name evidence="7" type="primary">apxIB</name>
    <name evidence="8" type="ORF">EV689_101142</name>
    <name evidence="7" type="ORF">NCTC11188_00974</name>
</gene>
<dbReference type="EMBL" id="UGSQ01000003">
    <property type="protein sequence ID" value="SUB26617.1"/>
    <property type="molecule type" value="Genomic_DNA"/>
</dbReference>
<evidence type="ECO:0000256" key="4">
    <source>
        <dbReference type="ARBA" id="ARBA00023136"/>
    </source>
</evidence>
<dbReference type="GO" id="GO:0005524">
    <property type="term" value="F:ATP binding"/>
    <property type="evidence" value="ECO:0007669"/>
    <property type="project" value="InterPro"/>
</dbReference>
<keyword evidence="3 5" id="KW-1133">Transmembrane helix</keyword>
<dbReference type="GO" id="GO:0140359">
    <property type="term" value="F:ABC-type transporter activity"/>
    <property type="evidence" value="ECO:0007669"/>
    <property type="project" value="InterPro"/>
</dbReference>
<reference evidence="7 9" key="1">
    <citation type="submission" date="2018-06" db="EMBL/GenBank/DDBJ databases">
        <authorList>
            <consortium name="Pathogen Informatics"/>
            <person name="Doyle S."/>
        </authorList>
    </citation>
    <scope>NUCLEOTIDE SEQUENCE [LARGE SCALE GENOMIC DNA]</scope>
    <source>
        <strain evidence="7 9">NCTC11188</strain>
    </source>
</reference>
<keyword evidence="10" id="KW-1185">Reference proteome</keyword>
<evidence type="ECO:0000256" key="1">
    <source>
        <dbReference type="ARBA" id="ARBA00004651"/>
    </source>
</evidence>
<dbReference type="Gene3D" id="1.20.1560.10">
    <property type="entry name" value="ABC transporter type 1, transmembrane domain"/>
    <property type="match status" value="1"/>
</dbReference>
<evidence type="ECO:0000313" key="10">
    <source>
        <dbReference type="Proteomes" id="UP000294683"/>
    </source>
</evidence>
<dbReference type="AlphaFoldDB" id="A0A379AWB2"/>
<organism evidence="7 9">
    <name type="scientific">Avibacterium gallinarum</name>
    <name type="common">Pasteurella gallinarum</name>
    <dbReference type="NCBI Taxonomy" id="755"/>
    <lineage>
        <taxon>Bacteria</taxon>
        <taxon>Pseudomonadati</taxon>
        <taxon>Pseudomonadota</taxon>
        <taxon>Gammaproteobacteria</taxon>
        <taxon>Pasteurellales</taxon>
        <taxon>Pasteurellaceae</taxon>
        <taxon>Avibacterium</taxon>
    </lineage>
</organism>
<sequence>MDHVLQAKDQSLLLVICLGLFLFTFFRSVISMSRAWISLKMNYLIDFQWTSSFFSHLLRLPLDFFEKRQVGDISSRFDSLSTIQTTLTTSLVTTIIDLIMTISVLIMMFLYGGWLTWVVIAFSVIYFINRYIIYFIMVSQKGENLC</sequence>
<feature type="domain" description="ABC transmembrane type-1" evidence="6">
    <location>
        <begin position="1"/>
        <end position="128"/>
    </location>
</feature>